<dbReference type="SMART" id="SM00554">
    <property type="entry name" value="FAS1"/>
    <property type="match status" value="4"/>
</dbReference>
<dbReference type="Gene3D" id="2.30.180.10">
    <property type="entry name" value="FAS1 domain"/>
    <property type="match status" value="3"/>
</dbReference>
<dbReference type="PANTHER" id="PTHR10900:SF77">
    <property type="entry name" value="FI19380P1"/>
    <property type="match status" value="1"/>
</dbReference>
<dbReference type="InterPro" id="IPR036378">
    <property type="entry name" value="FAS1_dom_sf"/>
</dbReference>
<sequence>MSLLSHRCNTSRSTSSPSDLLRRKSRHTRHKATVNINEVLSDGTTTKLPWTLFLGPIPECHEEDDGYTTGFCYGHHRGSPTRSRVSGSSVEMGTTPSLKEIKRSCRVSIRQSLLLCLPDQLGCLLVFEGGQPSRQSQPNQHQRMVALCCFCQNVVETGALTENVVFRLRIPRLNKRKKNVTIDHLNKPKCVNLISKSVQMFLPHLLLCLLLTGSARAKCSICSLFSDYYDDVPLIRTAEGSHDSAERVQQRAYHSDSSAQEAARSFGRFSDLTSSLFGNLFNLLSERTGHVASDDGSSPLKGRGRLVPTVEKAGKESKEKVADQIFNIFDTIGSGIIQMTHLEGPHICTRESTKKWPADGSSLRSEKRCERFRDANKCVDRRTDSKATIETTRVEECCEGYETKDIFRHGCPIESSPITLEDALQNLNSSLWTLAKGVKIEKELEKNSITVFVSPGSESNVSDAKSYVLNRVVPGTYRAYDWTDGTVLKTVSGGELVVSQADETFGPVKSYVNCVPLESTSVRTQNGVVHVLTGDLTPASETVVDALKSDPRFDLFVSVISGDLRDLLSSNESFTVFAPSRKVLSSLSKSLFEDIREGRGCASDFARSHIVKRSFCSSQLLHRRLSSLAGGEIDSRAQIKNGERVIQIGRARLVGKEIFAKNGVVHEIDDILFSDELLSWREHLEVHNHELAKVMEEVVKNSTEPVTIFVPPGNDTSQLNKELAKNHIVVGEVLEDFQRPSTLTTEAGSVMFTGYSRHTSPVWMRISVQPEQRQRGQIACSSITQESIKGCRAILQFIDKPLPVIRDNFETFLAKRSDLSKFYRLWRESSLNASMTDDKPLTAFIPSDDAFSNNDFKKLASNEKLAETFVRRHIVEEPLCNFNLRRNSGEIRIQTYGNLNGEALKPTQTDGETFIDGARVEESEILLSNGVAYVMDSIIVRSHTTTHPGASRRRVANLLDIIS</sequence>
<dbReference type="EMBL" id="JAVFWL010000002">
    <property type="protein sequence ID" value="KAK6734784.1"/>
    <property type="molecule type" value="Genomic_DNA"/>
</dbReference>
<evidence type="ECO:0000259" key="2">
    <source>
        <dbReference type="PROSITE" id="PS50213"/>
    </source>
</evidence>
<feature type="domain" description="FAS1" evidence="2">
    <location>
        <begin position="665"/>
        <end position="802"/>
    </location>
</feature>
<evidence type="ECO:0000256" key="1">
    <source>
        <dbReference type="SAM" id="MobiDB-lite"/>
    </source>
</evidence>
<feature type="region of interest" description="Disordered" evidence="1">
    <location>
        <begin position="1"/>
        <end position="28"/>
    </location>
</feature>
<dbReference type="PROSITE" id="PS50213">
    <property type="entry name" value="FAS1"/>
    <property type="match status" value="4"/>
</dbReference>
<dbReference type="InterPro" id="IPR000782">
    <property type="entry name" value="FAS1_domain"/>
</dbReference>
<feature type="domain" description="FAS1" evidence="2">
    <location>
        <begin position="806"/>
        <end position="939"/>
    </location>
</feature>
<feature type="compositionally biased region" description="Polar residues" evidence="1">
    <location>
        <begin position="7"/>
        <end position="18"/>
    </location>
</feature>
<comment type="caution">
    <text evidence="3">The sequence shown here is derived from an EMBL/GenBank/DDBJ whole genome shotgun (WGS) entry which is preliminary data.</text>
</comment>
<gene>
    <name evidence="3" type="primary">Necator_chrII.g5942</name>
    <name evidence="3" type="ORF">RB195_018149</name>
</gene>
<dbReference type="PANTHER" id="PTHR10900">
    <property type="entry name" value="PERIOSTIN-RELATED"/>
    <property type="match status" value="1"/>
</dbReference>
<dbReference type="SUPFAM" id="SSF82153">
    <property type="entry name" value="FAS1 domain"/>
    <property type="match status" value="3"/>
</dbReference>
<evidence type="ECO:0000313" key="3">
    <source>
        <dbReference type="EMBL" id="KAK6734784.1"/>
    </source>
</evidence>
<accession>A0ABR1C8F8</accession>
<protein>
    <recommendedName>
        <fullName evidence="2">FAS1 domain-containing protein</fullName>
    </recommendedName>
</protein>
<proteinExistence type="predicted"/>
<organism evidence="3 4">
    <name type="scientific">Necator americanus</name>
    <name type="common">Human hookworm</name>
    <dbReference type="NCBI Taxonomy" id="51031"/>
    <lineage>
        <taxon>Eukaryota</taxon>
        <taxon>Metazoa</taxon>
        <taxon>Ecdysozoa</taxon>
        <taxon>Nematoda</taxon>
        <taxon>Chromadorea</taxon>
        <taxon>Rhabditida</taxon>
        <taxon>Rhabditina</taxon>
        <taxon>Rhabditomorpha</taxon>
        <taxon>Strongyloidea</taxon>
        <taxon>Ancylostomatidae</taxon>
        <taxon>Bunostominae</taxon>
        <taxon>Necator</taxon>
    </lineage>
</organism>
<dbReference type="InterPro" id="IPR050904">
    <property type="entry name" value="Adhesion/Biosynth-related"/>
</dbReference>
<dbReference type="Pfam" id="PF02469">
    <property type="entry name" value="Fasciclin"/>
    <property type="match status" value="2"/>
</dbReference>
<reference evidence="3 4" key="1">
    <citation type="submission" date="2023-08" db="EMBL/GenBank/DDBJ databases">
        <title>A Necator americanus chromosomal reference genome.</title>
        <authorList>
            <person name="Ilik V."/>
            <person name="Petrzelkova K.J."/>
            <person name="Pardy F."/>
            <person name="Fuh T."/>
            <person name="Niatou-Singa F.S."/>
            <person name="Gouil Q."/>
            <person name="Baker L."/>
            <person name="Ritchie M.E."/>
            <person name="Jex A.R."/>
            <person name="Gazzola D."/>
            <person name="Li H."/>
            <person name="Toshio Fujiwara R."/>
            <person name="Zhan B."/>
            <person name="Aroian R.V."/>
            <person name="Pafco B."/>
            <person name="Schwarz E.M."/>
        </authorList>
    </citation>
    <scope>NUCLEOTIDE SEQUENCE [LARGE SCALE GENOMIC DNA]</scope>
    <source>
        <strain evidence="3 4">Aroian</strain>
        <tissue evidence="3">Whole animal</tissue>
    </source>
</reference>
<dbReference type="Proteomes" id="UP001303046">
    <property type="component" value="Unassembled WGS sequence"/>
</dbReference>
<keyword evidence="4" id="KW-1185">Reference proteome</keyword>
<feature type="domain" description="FAS1" evidence="2">
    <location>
        <begin position="540"/>
        <end position="672"/>
    </location>
</feature>
<name>A0ABR1C8F8_NECAM</name>
<evidence type="ECO:0000313" key="4">
    <source>
        <dbReference type="Proteomes" id="UP001303046"/>
    </source>
</evidence>
<feature type="domain" description="FAS1" evidence="2">
    <location>
        <begin position="415"/>
        <end position="536"/>
    </location>
</feature>